<dbReference type="Pfam" id="PF14322">
    <property type="entry name" value="SusD-like_3"/>
    <property type="match status" value="1"/>
</dbReference>
<evidence type="ECO:0000256" key="3">
    <source>
        <dbReference type="ARBA" id="ARBA00022729"/>
    </source>
</evidence>
<evidence type="ECO:0000256" key="5">
    <source>
        <dbReference type="ARBA" id="ARBA00023237"/>
    </source>
</evidence>
<protein>
    <submittedName>
        <fullName evidence="8">RagB/SusD family nutrient uptake outer membrane protein</fullName>
    </submittedName>
</protein>
<dbReference type="RefSeq" id="WP_144064647.1">
    <property type="nucleotide sequence ID" value="NZ_VJZL01000007.1"/>
</dbReference>
<evidence type="ECO:0000256" key="4">
    <source>
        <dbReference type="ARBA" id="ARBA00023136"/>
    </source>
</evidence>
<sequence length="650" mass="70817">MKTNKIILFLLVSSMLTTSCEQDFLEQAPLDSNSEVSYFKNLTEFQAAANGLHTNVYAWGGSGEKPVTANATYGINHDWGSDIVSAGGDEGSGLNVISTGDLFWETTYKWLRAANKVIVAGEAYSNQEEIAGPIGQAYFFRAWNHFFLLKRYGGVPIANSVPDINSDLVNGSRASRYEVVKQILDDLDVAIAKLAKTTVTSTGNDGHVTLEAAKALKARVCLFEGTWDKYVGTKTDGDGTGSGTGSKMPSGYPTVTEFLTMAKNLSKEIIDGGKFELWKGVENVSNIASVKNPQLYKNSSYYYLFNLEGATSNPAGLTKASNKESIYRAVYDAVTRKSATNLTHTWPAGMTRKLSDMYLCTDGLPVHLSPLFKGYTTMNAELQNRDYRFTSCVTPVLEYAWGNGMYKTGAQYAVDIYTLSKISYQNIPSLRNGEGAVGGRKFRSELASNSAAGDEAMDYMFIRFAEVYLIYAEATCELGGGLISDGDLDYSINKVRARGGVAPLNAALLAKASSLGGQLTFLGEIRRERALELYSEGQRINDLCRWGIAEAELGGQPRCGGYLSYNGTDSFLKTMINPIDNKPVYIASSYGGKINTSDFSFTYSGLTPTKAGAIIIEQTANRKFALKHYLKPIPSGQIQLNASLKQNPGW</sequence>
<dbReference type="OrthoDB" id="5694214at2"/>
<accession>A0A553BSQ8</accession>
<evidence type="ECO:0000259" key="7">
    <source>
        <dbReference type="Pfam" id="PF14322"/>
    </source>
</evidence>
<evidence type="ECO:0000313" key="8">
    <source>
        <dbReference type="EMBL" id="TRX11273.1"/>
    </source>
</evidence>
<dbReference type="InterPro" id="IPR033985">
    <property type="entry name" value="SusD-like_N"/>
</dbReference>
<keyword evidence="4" id="KW-0472">Membrane</keyword>
<evidence type="ECO:0000259" key="6">
    <source>
        <dbReference type="Pfam" id="PF07980"/>
    </source>
</evidence>
<organism evidence="8 9">
    <name type="scientific">Flavobacterium gawalongense</name>
    <dbReference type="NCBI Taxonomy" id="2594432"/>
    <lineage>
        <taxon>Bacteria</taxon>
        <taxon>Pseudomonadati</taxon>
        <taxon>Bacteroidota</taxon>
        <taxon>Flavobacteriia</taxon>
        <taxon>Flavobacteriales</taxon>
        <taxon>Flavobacteriaceae</taxon>
        <taxon>Flavobacterium</taxon>
    </lineage>
</organism>
<keyword evidence="5" id="KW-0998">Cell outer membrane</keyword>
<name>A0A553BSQ8_9FLAO</name>
<gene>
    <name evidence="8" type="ORF">FNW11_05945</name>
</gene>
<proteinExistence type="inferred from homology"/>
<comment type="subcellular location">
    <subcellularLocation>
        <location evidence="1">Cell outer membrane</location>
    </subcellularLocation>
</comment>
<dbReference type="Proteomes" id="UP000318669">
    <property type="component" value="Unassembled WGS sequence"/>
</dbReference>
<dbReference type="AlphaFoldDB" id="A0A553BSQ8"/>
<dbReference type="PROSITE" id="PS51257">
    <property type="entry name" value="PROKAR_LIPOPROTEIN"/>
    <property type="match status" value="1"/>
</dbReference>
<dbReference type="InterPro" id="IPR012944">
    <property type="entry name" value="SusD_RagB_dom"/>
</dbReference>
<feature type="domain" description="SusD-like N-terminal" evidence="7">
    <location>
        <begin position="99"/>
        <end position="222"/>
    </location>
</feature>
<reference evidence="8 9" key="1">
    <citation type="submission" date="2019-07" db="EMBL/GenBank/DDBJ databases">
        <title>Novel species of Flavobacterium.</title>
        <authorList>
            <person name="Liu Q."/>
            <person name="Xin Y.-H."/>
        </authorList>
    </citation>
    <scope>NUCLEOTIDE SEQUENCE [LARGE SCALE GENOMIC DNA]</scope>
    <source>
        <strain evidence="8 9">GSR22</strain>
    </source>
</reference>
<feature type="domain" description="RagB/SusD" evidence="6">
    <location>
        <begin position="349"/>
        <end position="650"/>
    </location>
</feature>
<dbReference type="GO" id="GO:0009279">
    <property type="term" value="C:cell outer membrane"/>
    <property type="evidence" value="ECO:0007669"/>
    <property type="project" value="UniProtKB-SubCell"/>
</dbReference>
<dbReference type="Pfam" id="PF07980">
    <property type="entry name" value="SusD_RagB"/>
    <property type="match status" value="1"/>
</dbReference>
<dbReference type="EMBL" id="VJZL01000007">
    <property type="protein sequence ID" value="TRX11273.1"/>
    <property type="molecule type" value="Genomic_DNA"/>
</dbReference>
<keyword evidence="3" id="KW-0732">Signal</keyword>
<evidence type="ECO:0000256" key="1">
    <source>
        <dbReference type="ARBA" id="ARBA00004442"/>
    </source>
</evidence>
<comment type="similarity">
    <text evidence="2">Belongs to the SusD family.</text>
</comment>
<comment type="caution">
    <text evidence="8">The sequence shown here is derived from an EMBL/GenBank/DDBJ whole genome shotgun (WGS) entry which is preliminary data.</text>
</comment>
<dbReference type="InterPro" id="IPR011990">
    <property type="entry name" value="TPR-like_helical_dom_sf"/>
</dbReference>
<evidence type="ECO:0000256" key="2">
    <source>
        <dbReference type="ARBA" id="ARBA00006275"/>
    </source>
</evidence>
<evidence type="ECO:0000313" key="9">
    <source>
        <dbReference type="Proteomes" id="UP000318669"/>
    </source>
</evidence>
<dbReference type="Gene3D" id="1.25.40.390">
    <property type="match status" value="1"/>
</dbReference>
<dbReference type="SUPFAM" id="SSF48452">
    <property type="entry name" value="TPR-like"/>
    <property type="match status" value="1"/>
</dbReference>